<name>A0A9C7V730_9GAMM</name>
<comment type="caution">
    <text evidence="1">The sequence shown here is derived from an EMBL/GenBank/DDBJ whole genome shotgun (WGS) entry which is preliminary data.</text>
</comment>
<accession>A0A9C7V730</accession>
<evidence type="ECO:0000313" key="1">
    <source>
        <dbReference type="EMBL" id="HCK01156.1"/>
    </source>
</evidence>
<evidence type="ECO:0000313" key="2">
    <source>
        <dbReference type="Proteomes" id="UP000262210"/>
    </source>
</evidence>
<dbReference type="AlphaFoldDB" id="A0A9C7V730"/>
<protein>
    <submittedName>
        <fullName evidence="1">Uncharacterized protein</fullName>
    </submittedName>
</protein>
<dbReference type="Proteomes" id="UP000262210">
    <property type="component" value="Unassembled WGS sequence"/>
</dbReference>
<dbReference type="RefSeq" id="WP_278431383.1">
    <property type="nucleotide sequence ID" value="NZ_DPSM01000018.1"/>
</dbReference>
<proteinExistence type="predicted"/>
<sequence length="87" mass="9940">MGISEEEHIRRLSQEKNAVGNTAKWVAIVSAIYFAMMVFYGHPMGVLTMSGLIFVVSTTTWLKKRQKVKSYRRVLAKINDEPPTQRP</sequence>
<reference evidence="1 2" key="1">
    <citation type="journal article" date="2018" name="Nat. Biotechnol.">
        <title>A standardized bacterial taxonomy based on genome phylogeny substantially revises the tree of life.</title>
        <authorList>
            <person name="Parks D.H."/>
            <person name="Chuvochina M."/>
            <person name="Waite D.W."/>
            <person name="Rinke C."/>
            <person name="Skarshewski A."/>
            <person name="Chaumeil P.A."/>
            <person name="Hugenholtz P."/>
        </authorList>
    </citation>
    <scope>NUCLEOTIDE SEQUENCE [LARGE SCALE GENOMIC DNA]</scope>
    <source>
        <strain evidence="1">UBA11264</strain>
    </source>
</reference>
<gene>
    <name evidence="1" type="ORF">DHV72_14205</name>
</gene>
<dbReference type="EMBL" id="DPSM01000018">
    <property type="protein sequence ID" value="HCK01156.1"/>
    <property type="molecule type" value="Genomic_DNA"/>
</dbReference>
<organism evidence="1 2">
    <name type="scientific">Serratia grimesii</name>
    <dbReference type="NCBI Taxonomy" id="82995"/>
    <lineage>
        <taxon>Bacteria</taxon>
        <taxon>Pseudomonadati</taxon>
        <taxon>Pseudomonadota</taxon>
        <taxon>Gammaproteobacteria</taxon>
        <taxon>Enterobacterales</taxon>
        <taxon>Yersiniaceae</taxon>
        <taxon>Serratia</taxon>
    </lineage>
</organism>